<sequence>MPKMGISVDDITHNLLRKHGGQRRVGELIGRLVRQHDKGESQGLQSIQNQLEYLIELIEEREEVYRRK</sequence>
<keyword evidence="2" id="KW-1185">Reference proteome</keyword>
<organism evidence="1 2">
    <name type="scientific">Entotheonella factor</name>
    <dbReference type="NCBI Taxonomy" id="1429438"/>
    <lineage>
        <taxon>Bacteria</taxon>
        <taxon>Pseudomonadati</taxon>
        <taxon>Nitrospinota/Tectimicrobiota group</taxon>
        <taxon>Candidatus Tectimicrobiota</taxon>
        <taxon>Candidatus Entotheonellia</taxon>
        <taxon>Candidatus Entotheonellales</taxon>
        <taxon>Candidatus Entotheonellaceae</taxon>
        <taxon>Candidatus Entotheonella</taxon>
    </lineage>
</organism>
<reference evidence="1 2" key="1">
    <citation type="journal article" date="2014" name="Nature">
        <title>An environmental bacterial taxon with a large and distinct metabolic repertoire.</title>
        <authorList>
            <person name="Wilson M.C."/>
            <person name="Mori T."/>
            <person name="Ruckert C."/>
            <person name="Uria A.R."/>
            <person name="Helf M.J."/>
            <person name="Takada K."/>
            <person name="Gernert C."/>
            <person name="Steffens U.A."/>
            <person name="Heycke N."/>
            <person name="Schmitt S."/>
            <person name="Rinke C."/>
            <person name="Helfrich E.J."/>
            <person name="Brachmann A.O."/>
            <person name="Gurgui C."/>
            <person name="Wakimoto T."/>
            <person name="Kracht M."/>
            <person name="Crusemann M."/>
            <person name="Hentschel U."/>
            <person name="Abe I."/>
            <person name="Matsunaga S."/>
            <person name="Kalinowski J."/>
            <person name="Takeyama H."/>
            <person name="Piel J."/>
        </authorList>
    </citation>
    <scope>NUCLEOTIDE SEQUENCE [LARGE SCALE GENOMIC DNA]</scope>
    <source>
        <strain evidence="2">TSY1</strain>
    </source>
</reference>
<comment type="caution">
    <text evidence="1">The sequence shown here is derived from an EMBL/GenBank/DDBJ whole genome shotgun (WGS) entry which is preliminary data.</text>
</comment>
<accession>W4LF32</accession>
<dbReference type="HOGENOM" id="CLU_2786112_0_0_7"/>
<evidence type="ECO:0000313" key="1">
    <source>
        <dbReference type="EMBL" id="ETW95946.1"/>
    </source>
</evidence>
<dbReference type="AlphaFoldDB" id="W4LF32"/>
<gene>
    <name evidence="1" type="ORF">ETSY1_28550</name>
</gene>
<protein>
    <submittedName>
        <fullName evidence="1">Uncharacterized protein</fullName>
    </submittedName>
</protein>
<evidence type="ECO:0000313" key="2">
    <source>
        <dbReference type="Proteomes" id="UP000019141"/>
    </source>
</evidence>
<name>W4LF32_ENTF1</name>
<dbReference type="Proteomes" id="UP000019141">
    <property type="component" value="Unassembled WGS sequence"/>
</dbReference>
<proteinExistence type="predicted"/>
<dbReference type="EMBL" id="AZHW01000853">
    <property type="protein sequence ID" value="ETW95946.1"/>
    <property type="molecule type" value="Genomic_DNA"/>
</dbReference>